<organism evidence="1 2">
    <name type="scientific">Dendrolimus kikuchii</name>
    <dbReference type="NCBI Taxonomy" id="765133"/>
    <lineage>
        <taxon>Eukaryota</taxon>
        <taxon>Metazoa</taxon>
        <taxon>Ecdysozoa</taxon>
        <taxon>Arthropoda</taxon>
        <taxon>Hexapoda</taxon>
        <taxon>Insecta</taxon>
        <taxon>Pterygota</taxon>
        <taxon>Neoptera</taxon>
        <taxon>Endopterygota</taxon>
        <taxon>Lepidoptera</taxon>
        <taxon>Glossata</taxon>
        <taxon>Ditrysia</taxon>
        <taxon>Bombycoidea</taxon>
        <taxon>Lasiocampidae</taxon>
        <taxon>Dendrolimus</taxon>
    </lineage>
</organism>
<accession>A0ACC1CIW2</accession>
<keyword evidence="2" id="KW-1185">Reference proteome</keyword>
<name>A0ACC1CIW2_9NEOP</name>
<dbReference type="Proteomes" id="UP000824533">
    <property type="component" value="Linkage Group LG24"/>
</dbReference>
<dbReference type="EMBL" id="CM034410">
    <property type="protein sequence ID" value="KAJ0171417.1"/>
    <property type="molecule type" value="Genomic_DNA"/>
</dbReference>
<sequence length="1628" mass="186613">MEYIKILKNIKSLSEYIQLTEDAFKNNNYSTIEFNMSAVLDLKEMRYYEIQYFKNYGKNGIAYTLFEQMLALPASKTWNFLGKEMVLILRFWLKAMKEILLKNQHWWSFMKRLLILIKDLRTKHTSLPDMLVEQLTEYLLYVATQDIANVCQKFEILHCLNIYCAESSRHIRLELRNNFEKYFAKLSSYMASCGHLPCQFSILETLLRWIIPRSDPVLRSSTAQRWFREPIFTEEAINIFLERPWLNFFQDARDFLNAHNGTSDIIVSVKFSTMMIGEAFTIPEMWLDVNSAKRHICISVLLLPRVLRTLQPTKNDCSEALTIKNEDIQKLTLVRKSLKILLLIKLTSPPTIEPSHKTFDDNVYDLVVNLDPHSDFKRLDSILRAIFDSKYEANLDLVKEEGVKEVRFSSRRISQSPKKQPTTLDNEERFSQVEVPQRSHIGGYVCTRNNQFQNKTLSSTSTSSLLLLRDVADQRTKQFLNEPKRVSAGPDLSTVSELTESIESSKFTAYGVSYSSIWNKNQIDSKTTTKLKPTVIAPINNDDVSCLLVATIGSTDESVINDTLERVSKNTNYEKNNIVDLLIHEALENSTNVEKRSNTTVGEPAENIFKVEYNKRNKQFKRKCTVISRSTSNESHTEYIKSPSFITKRKRVFPVNQVDVEQCLNKLIDEVCAQLDKLNKDCNKSMKKKEFDTEDERPLICLAKRQIDQKPKKKRTMVKKNVKSVNTINQKEFPSITNNVSISNITIHSPETHIHVFSDLNSTKDNNHPNRKRKLYSPKFEPMDSEMSEKVMTKSTTSGSKLLDNKISNKTEPVNTFYKDIKTQTKTRIRAQPKRKNRSKQVEPTSPKTELINKKFDQLKETRDNTDDIVYVDKNEYNVFNYSSDSDDFRENVKTLREKSKKNISATGPVTVNKTTNNKTKSRRNYVRKKINTVGNNKIDSKRSKSFNSKLVSENNDLVDEKMRNATSVLNNSILIEKPTVVNEEPVLVLDNTPEMEFIGDNVKKDTDLKPLSRKKRKIKQTYKTESVKKCELTNNADKTQSPLPELFIEPALPTHQNNTSNMDTDAVIKSINRIRELKPDFNVDFLSGNESKGRNVNKNTPKSEQTQFSLRPMEKVDITVHSTRPSRSALAAMNAIHSIKKCNIIKTPVMSSTKSTKRNKNRRANKHLENKNCVKETALQFNRSVSNSMKVYHDSNESSFNTCTNIKTTPRKLDIEGYDAAAKHYYRKVMNDVSDRSGEISIPGVLESCRKSNTREETRSELSGNWEPRVILEDIHKSSASDRRSDIEDKSVKVNSRKAVVPTTTKRVDDTAKWLPSSSISLANATVKSVTKTSMNKKLHKLNNTANNIEANEKVQSRQLLSKTANVVSDDKTPKSSRTSPDSSYRRKSEKADDRQCGSLQKSFEVEAITENTSSKSPKVKLLSTINNIFGKTEASTSRAKGTGAHVTDTSDKTTATPILKTVTSTLNNTEEESRIETLNNEGTEKVHQCISSTCLFCEWKKKNDAASSTGCTEKKLEELKDALEDALEHVCGYLDVTLTEVSEKSKEKYAYLFIEIMRQLDTMEDERKEQIAELTKRWDTKFKALKESIKRRSCDLINEDFKAKQAIVKMLREDVTAVKDWMSKKK</sequence>
<gene>
    <name evidence="1" type="ORF">K1T71_012967</name>
</gene>
<comment type="caution">
    <text evidence="1">The sequence shown here is derived from an EMBL/GenBank/DDBJ whole genome shotgun (WGS) entry which is preliminary data.</text>
</comment>
<proteinExistence type="predicted"/>
<evidence type="ECO:0000313" key="1">
    <source>
        <dbReference type="EMBL" id="KAJ0171417.1"/>
    </source>
</evidence>
<evidence type="ECO:0000313" key="2">
    <source>
        <dbReference type="Proteomes" id="UP000824533"/>
    </source>
</evidence>
<protein>
    <submittedName>
        <fullName evidence="1">Uncharacterized protein</fullName>
    </submittedName>
</protein>
<reference evidence="1 2" key="1">
    <citation type="journal article" date="2021" name="Front. Genet.">
        <title>Chromosome-Level Genome Assembly Reveals Significant Gene Expansion in the Toll and IMD Signaling Pathways of Dendrolimus kikuchii.</title>
        <authorList>
            <person name="Zhou J."/>
            <person name="Wu P."/>
            <person name="Xiong Z."/>
            <person name="Liu N."/>
            <person name="Zhao N."/>
            <person name="Ji M."/>
            <person name="Qiu Y."/>
            <person name="Yang B."/>
        </authorList>
    </citation>
    <scope>NUCLEOTIDE SEQUENCE [LARGE SCALE GENOMIC DNA]</scope>
    <source>
        <strain evidence="1">Ann1</strain>
    </source>
</reference>